<comment type="caution">
    <text evidence="1">The sequence shown here is derived from an EMBL/GenBank/DDBJ whole genome shotgun (WGS) entry which is preliminary data.</text>
</comment>
<dbReference type="Proteomes" id="UP000887159">
    <property type="component" value="Unassembled WGS sequence"/>
</dbReference>
<dbReference type="EMBL" id="BMAU01021304">
    <property type="protein sequence ID" value="GFY11166.1"/>
    <property type="molecule type" value="Genomic_DNA"/>
</dbReference>
<keyword evidence="2" id="KW-1185">Reference proteome</keyword>
<reference evidence="1" key="1">
    <citation type="submission" date="2020-08" db="EMBL/GenBank/DDBJ databases">
        <title>Multicomponent nature underlies the extraordinary mechanical properties of spider dragline silk.</title>
        <authorList>
            <person name="Kono N."/>
            <person name="Nakamura H."/>
            <person name="Mori M."/>
            <person name="Yoshida Y."/>
            <person name="Ohtoshi R."/>
            <person name="Malay A.D."/>
            <person name="Moran D.A.P."/>
            <person name="Tomita M."/>
            <person name="Numata K."/>
            <person name="Arakawa K."/>
        </authorList>
    </citation>
    <scope>NUCLEOTIDE SEQUENCE</scope>
</reference>
<organism evidence="1 2">
    <name type="scientific">Trichonephila clavipes</name>
    <name type="common">Golden silk orbweaver</name>
    <name type="synonym">Nephila clavipes</name>
    <dbReference type="NCBI Taxonomy" id="2585209"/>
    <lineage>
        <taxon>Eukaryota</taxon>
        <taxon>Metazoa</taxon>
        <taxon>Ecdysozoa</taxon>
        <taxon>Arthropoda</taxon>
        <taxon>Chelicerata</taxon>
        <taxon>Arachnida</taxon>
        <taxon>Araneae</taxon>
        <taxon>Araneomorphae</taxon>
        <taxon>Entelegynae</taxon>
        <taxon>Araneoidea</taxon>
        <taxon>Nephilidae</taxon>
        <taxon>Trichonephila</taxon>
    </lineage>
</organism>
<gene>
    <name evidence="1" type="ORF">TNCV_4471521</name>
</gene>
<proteinExistence type="predicted"/>
<name>A0A8X6SMP7_TRICX</name>
<evidence type="ECO:0000313" key="2">
    <source>
        <dbReference type="Proteomes" id="UP000887159"/>
    </source>
</evidence>
<sequence length="92" mass="10196">MIYPVSIVGLLLTCESRAIGMKKNVETCCNEDIPGGFAQCPFIDPPYGIRGTVILDFRHVGLLFERTNRVGTKTRRILVQSAMLANQRLLGT</sequence>
<accession>A0A8X6SMP7</accession>
<dbReference type="AlphaFoldDB" id="A0A8X6SMP7"/>
<evidence type="ECO:0000313" key="1">
    <source>
        <dbReference type="EMBL" id="GFY11166.1"/>
    </source>
</evidence>
<protein>
    <submittedName>
        <fullName evidence="1">Uncharacterized protein</fullName>
    </submittedName>
</protein>